<dbReference type="Proteomes" id="UP000001296">
    <property type="component" value="Chromosome"/>
</dbReference>
<protein>
    <recommendedName>
        <fullName evidence="1">DJ-1/PfpI domain-containing protein</fullName>
    </recommendedName>
</protein>
<reference evidence="2 3" key="2">
    <citation type="journal article" date="2010" name="J. Bacteriol.">
        <title>Genome sequence of the polysaccharide-degrading, thermophilic anaerobe Spirochaeta thermophila DSM 6192.</title>
        <authorList>
            <person name="Angelov A."/>
            <person name="Liebl S."/>
            <person name="Ballschmiter M."/>
            <person name="Bomeke M."/>
            <person name="Lehmann R."/>
            <person name="Liesegang H."/>
            <person name="Daniel R."/>
            <person name="Liebl W."/>
        </authorList>
    </citation>
    <scope>NUCLEOTIDE SEQUENCE [LARGE SCALE GENOMIC DNA]</scope>
    <source>
        <strain evidence="3">ATCC 49972 / DSM 6192 / RI 19.B1</strain>
    </source>
</reference>
<dbReference type="PaxDb" id="665571-STHERM_c18300"/>
<organism evidence="2 3">
    <name type="scientific">Winmispira thermophila (strain ATCC 49972 / DSM 6192 / RI 19.B1)</name>
    <name type="common">Spirochaeta thermophila</name>
    <dbReference type="NCBI Taxonomy" id="665571"/>
    <lineage>
        <taxon>Bacteria</taxon>
        <taxon>Pseudomonadati</taxon>
        <taxon>Spirochaetota</taxon>
        <taxon>Spirochaetia</taxon>
        <taxon>Winmispirales</taxon>
        <taxon>Winmispiraceae</taxon>
        <taxon>Winmispira</taxon>
    </lineage>
</organism>
<dbReference type="EMBL" id="CP001698">
    <property type="protein sequence ID" value="ADN02765.1"/>
    <property type="molecule type" value="Genomic_DNA"/>
</dbReference>
<dbReference type="InterPro" id="IPR029062">
    <property type="entry name" value="Class_I_gatase-like"/>
</dbReference>
<gene>
    <name evidence="2" type="ordered locus">STHERM_c18300</name>
</gene>
<name>E0RPI3_WINT6</name>
<dbReference type="InterPro" id="IPR050325">
    <property type="entry name" value="Prot/Nucl_acid_deglycase"/>
</dbReference>
<reference key="1">
    <citation type="submission" date="2009-08" db="EMBL/GenBank/DDBJ databases">
        <title>The genome sequence of Spirochaeta thermophila DSM6192.</title>
        <authorList>
            <person name="Angelov A."/>
            <person name="Mientus M."/>
            <person name="Wittenberg S."/>
            <person name="Lehmann R."/>
            <person name="Liesegang H."/>
            <person name="Daniel R."/>
            <person name="Liebl W."/>
        </authorList>
    </citation>
    <scope>NUCLEOTIDE SEQUENCE</scope>
    <source>
        <strain>DSM 6192</strain>
    </source>
</reference>
<evidence type="ECO:0000313" key="3">
    <source>
        <dbReference type="Proteomes" id="UP000001296"/>
    </source>
</evidence>
<dbReference type="SUPFAM" id="SSF52317">
    <property type="entry name" value="Class I glutamine amidotransferase-like"/>
    <property type="match status" value="1"/>
</dbReference>
<dbReference type="NCBIfam" id="TIGR01383">
    <property type="entry name" value="not_thiJ"/>
    <property type="match status" value="1"/>
</dbReference>
<dbReference type="PANTHER" id="PTHR48094:SF12">
    <property type="entry name" value="PARKINSON DISEASE PROTEIN 7 HOMOLOG"/>
    <property type="match status" value="1"/>
</dbReference>
<proteinExistence type="predicted"/>
<dbReference type="RefSeq" id="WP_013314604.1">
    <property type="nucleotide sequence ID" value="NC_014484.1"/>
</dbReference>
<evidence type="ECO:0000313" key="2">
    <source>
        <dbReference type="EMBL" id="ADN02765.1"/>
    </source>
</evidence>
<dbReference type="eggNOG" id="COG0693">
    <property type="taxonomic scope" value="Bacteria"/>
</dbReference>
<dbReference type="Gene3D" id="3.40.50.880">
    <property type="match status" value="1"/>
</dbReference>
<accession>E0RPI3</accession>
<dbReference type="GO" id="GO:0005737">
    <property type="term" value="C:cytoplasm"/>
    <property type="evidence" value="ECO:0007669"/>
    <property type="project" value="TreeGrafter"/>
</dbReference>
<dbReference type="InterPro" id="IPR002818">
    <property type="entry name" value="DJ-1/PfpI"/>
</dbReference>
<dbReference type="InterPro" id="IPR006287">
    <property type="entry name" value="DJ-1"/>
</dbReference>
<dbReference type="AlphaFoldDB" id="E0RPI3"/>
<dbReference type="KEGG" id="sta:STHERM_c18300"/>
<evidence type="ECO:0000259" key="1">
    <source>
        <dbReference type="Pfam" id="PF01965"/>
    </source>
</evidence>
<sequence length="182" mass="18775">MARVAVCLADGFEDVEAVTPIDLLRRAGVEVVVAGVTGKEVTGSRGVRIVTDALLSDLSPEDFDGMVLPGGMPGSSNLAASDAVRAWLSHCMKAGKTIGAICAAPAVVLGKAGLLEGRRFTCYPGMEKEVEGGTWEPSPVVKDGNLITSRGVGTAGLFGLELVRAFAGEEAYQKVGKATLIL</sequence>
<feature type="domain" description="DJ-1/PfpI" evidence="1">
    <location>
        <begin position="3"/>
        <end position="164"/>
    </location>
</feature>
<dbReference type="PANTHER" id="PTHR48094">
    <property type="entry name" value="PROTEIN/NUCLEIC ACID DEGLYCASE DJ-1-RELATED"/>
    <property type="match status" value="1"/>
</dbReference>
<dbReference type="HOGENOM" id="CLU_000445_44_2_12"/>
<dbReference type="CDD" id="cd03135">
    <property type="entry name" value="GATase1_DJ-1"/>
    <property type="match status" value="1"/>
</dbReference>
<dbReference type="Pfam" id="PF01965">
    <property type="entry name" value="DJ-1_PfpI"/>
    <property type="match status" value="1"/>
</dbReference>